<sequence length="360" mass="38124">MDDRLALRRSEKWSKYPADVLPAFVAEMDFALAPAVKTALHAAIDADDLGYIGRIDSLLEAFCGFMARRLGWTVDPAQVTLITDVMVGVEELLLALTSPGDGVIVNPPVYPPYFVDIPHAGRRVVEVPLLVDGALDVDGIADAFARGARALLLCNPHNPTGRVPTRDELTAIAAAADAHGAWVISDEIHGPLTFPNEEFVPWLTVSSRGGAVTSASKAFNLAGLKLAMIVTPSVQLPDGLRDKAGYLGTIAAEAAFREGDAWLDETLATIAANHARLPSLLPPGVTVAVPPQASFLTWLDCRAAGLGDDPAAVFLERGRVALETGLRFGSQGAGFARLNVGTTPELLEEAVRRLEAALTP</sequence>
<dbReference type="PANTHER" id="PTHR43525">
    <property type="entry name" value="PROTEIN MALY"/>
    <property type="match status" value="1"/>
</dbReference>
<evidence type="ECO:0000256" key="3">
    <source>
        <dbReference type="ARBA" id="ARBA00022898"/>
    </source>
</evidence>
<evidence type="ECO:0000256" key="5">
    <source>
        <dbReference type="ARBA" id="ARBA00037974"/>
    </source>
</evidence>
<evidence type="ECO:0000256" key="1">
    <source>
        <dbReference type="ARBA" id="ARBA00001933"/>
    </source>
</evidence>
<keyword evidence="4" id="KW-0456">Lyase</keyword>
<proteinExistence type="inferred from homology"/>
<evidence type="ECO:0000313" key="7">
    <source>
        <dbReference type="EMBL" id="MDA0159526.1"/>
    </source>
</evidence>
<dbReference type="SUPFAM" id="SSF53383">
    <property type="entry name" value="PLP-dependent transferases"/>
    <property type="match status" value="1"/>
</dbReference>
<comment type="cofactor">
    <cofactor evidence="1">
        <name>pyridoxal 5'-phosphate</name>
        <dbReference type="ChEBI" id="CHEBI:597326"/>
    </cofactor>
</comment>
<evidence type="ECO:0000313" key="8">
    <source>
        <dbReference type="Proteomes" id="UP001149140"/>
    </source>
</evidence>
<dbReference type="Gene3D" id="3.90.1150.10">
    <property type="entry name" value="Aspartate Aminotransferase, domain 1"/>
    <property type="match status" value="1"/>
</dbReference>
<comment type="similarity">
    <text evidence="5">Belongs to the class-II pyridoxal-phosphate-dependent aminotransferase family. MalY/PatB cystathionine beta-lyase subfamily.</text>
</comment>
<dbReference type="InterPro" id="IPR004839">
    <property type="entry name" value="Aminotransferase_I/II_large"/>
</dbReference>
<dbReference type="InterPro" id="IPR015424">
    <property type="entry name" value="PyrdxlP-dep_Trfase"/>
</dbReference>
<organism evidence="7 8">
    <name type="scientific">Solirubrobacter ginsenosidimutans</name>
    <dbReference type="NCBI Taxonomy" id="490573"/>
    <lineage>
        <taxon>Bacteria</taxon>
        <taxon>Bacillati</taxon>
        <taxon>Actinomycetota</taxon>
        <taxon>Thermoleophilia</taxon>
        <taxon>Solirubrobacterales</taxon>
        <taxon>Solirubrobacteraceae</taxon>
        <taxon>Solirubrobacter</taxon>
    </lineage>
</organism>
<dbReference type="InterPro" id="IPR015421">
    <property type="entry name" value="PyrdxlP-dep_Trfase_major"/>
</dbReference>
<dbReference type="InterPro" id="IPR015422">
    <property type="entry name" value="PyrdxlP-dep_Trfase_small"/>
</dbReference>
<keyword evidence="8" id="KW-1185">Reference proteome</keyword>
<dbReference type="GO" id="GO:0008483">
    <property type="term" value="F:transaminase activity"/>
    <property type="evidence" value="ECO:0007669"/>
    <property type="project" value="UniProtKB-KW"/>
</dbReference>
<dbReference type="Gene3D" id="3.40.640.10">
    <property type="entry name" value="Type I PLP-dependent aspartate aminotransferase-like (Major domain)"/>
    <property type="match status" value="1"/>
</dbReference>
<dbReference type="Pfam" id="PF00155">
    <property type="entry name" value="Aminotran_1_2"/>
    <property type="match status" value="1"/>
</dbReference>
<evidence type="ECO:0000256" key="4">
    <source>
        <dbReference type="ARBA" id="ARBA00023239"/>
    </source>
</evidence>
<evidence type="ECO:0000256" key="2">
    <source>
        <dbReference type="ARBA" id="ARBA00012224"/>
    </source>
</evidence>
<dbReference type="InterPro" id="IPR051798">
    <property type="entry name" value="Class-II_PLP-Dep_Aminotrans"/>
</dbReference>
<accession>A0A9X3S0U6</accession>
<reference evidence="7" key="1">
    <citation type="submission" date="2022-10" db="EMBL/GenBank/DDBJ databases">
        <title>The WGS of Solirubrobacter ginsenosidimutans DSM 21036.</title>
        <authorList>
            <person name="Jiang Z."/>
        </authorList>
    </citation>
    <scope>NUCLEOTIDE SEQUENCE</scope>
    <source>
        <strain evidence="7">DSM 21036</strain>
    </source>
</reference>
<dbReference type="EMBL" id="JAPDOD010000002">
    <property type="protein sequence ID" value="MDA0159526.1"/>
    <property type="molecule type" value="Genomic_DNA"/>
</dbReference>
<dbReference type="CDD" id="cd00609">
    <property type="entry name" value="AAT_like"/>
    <property type="match status" value="1"/>
</dbReference>
<feature type="domain" description="Aminotransferase class I/classII large" evidence="6">
    <location>
        <begin position="32"/>
        <end position="354"/>
    </location>
</feature>
<dbReference type="Proteomes" id="UP001149140">
    <property type="component" value="Unassembled WGS sequence"/>
</dbReference>
<dbReference type="GO" id="GO:0047804">
    <property type="term" value="F:cysteine-S-conjugate beta-lyase activity"/>
    <property type="evidence" value="ECO:0007669"/>
    <property type="project" value="UniProtKB-EC"/>
</dbReference>
<dbReference type="PANTHER" id="PTHR43525:SF2">
    <property type="entry name" value="CYSTATHIONINE BETA-LYASE-RELATED"/>
    <property type="match status" value="1"/>
</dbReference>
<protein>
    <recommendedName>
        <fullName evidence="2">cysteine-S-conjugate beta-lyase</fullName>
        <ecNumber evidence="2">4.4.1.13</ecNumber>
    </recommendedName>
</protein>
<dbReference type="AlphaFoldDB" id="A0A9X3S0U6"/>
<dbReference type="EC" id="4.4.1.13" evidence="2"/>
<dbReference type="RefSeq" id="WP_270038261.1">
    <property type="nucleotide sequence ID" value="NZ_JAPDOD010000002.1"/>
</dbReference>
<keyword evidence="3" id="KW-0663">Pyridoxal phosphate</keyword>
<keyword evidence="7" id="KW-0032">Aminotransferase</keyword>
<dbReference type="GO" id="GO:0030170">
    <property type="term" value="F:pyridoxal phosphate binding"/>
    <property type="evidence" value="ECO:0007669"/>
    <property type="project" value="InterPro"/>
</dbReference>
<name>A0A9X3S0U6_9ACTN</name>
<gene>
    <name evidence="7" type="ORF">OM076_04560</name>
</gene>
<comment type="caution">
    <text evidence="7">The sequence shown here is derived from an EMBL/GenBank/DDBJ whole genome shotgun (WGS) entry which is preliminary data.</text>
</comment>
<keyword evidence="7" id="KW-0808">Transferase</keyword>
<evidence type="ECO:0000259" key="6">
    <source>
        <dbReference type="Pfam" id="PF00155"/>
    </source>
</evidence>